<accession>A0A0N1JLG9</accession>
<dbReference type="Proteomes" id="UP000271631">
    <property type="component" value="Unassembled WGS sequence"/>
</dbReference>
<evidence type="ECO:0008006" key="3">
    <source>
        <dbReference type="Google" id="ProtNLM"/>
    </source>
</evidence>
<evidence type="ECO:0000313" key="1">
    <source>
        <dbReference type="EMBL" id="RMV33582.1"/>
    </source>
</evidence>
<dbReference type="AlphaFoldDB" id="A0A0N1JLG9"/>
<evidence type="ECO:0000313" key="2">
    <source>
        <dbReference type="Proteomes" id="UP000271631"/>
    </source>
</evidence>
<reference evidence="1 2" key="1">
    <citation type="submission" date="2018-08" db="EMBL/GenBank/DDBJ databases">
        <title>Recombination of ecologically and evolutionarily significant loci maintains genetic cohesion in the Pseudomonas syringae species complex.</title>
        <authorList>
            <person name="Dillon M."/>
            <person name="Thakur S."/>
            <person name="Almeida R.N.D."/>
            <person name="Weir B.S."/>
            <person name="Guttman D.S."/>
        </authorList>
    </citation>
    <scope>NUCLEOTIDE SEQUENCE [LARGE SCALE GENOMIC DNA]</scope>
    <source>
        <strain evidence="1 2">ICMP 11281</strain>
    </source>
</reference>
<dbReference type="Pfam" id="PF10982">
    <property type="entry name" value="DUF2789"/>
    <property type="match status" value="1"/>
</dbReference>
<dbReference type="InterPro" id="IPR038086">
    <property type="entry name" value="DUF2789_sf"/>
</dbReference>
<dbReference type="EMBL" id="RBUQ01000235">
    <property type="protein sequence ID" value="RMV33582.1"/>
    <property type="molecule type" value="Genomic_DNA"/>
</dbReference>
<gene>
    <name evidence="1" type="ORF">ALP13_03051</name>
</gene>
<dbReference type="RefSeq" id="WP_054068878.1">
    <property type="nucleotide sequence ID" value="NZ_JAEVFP010000002.1"/>
</dbReference>
<protein>
    <recommendedName>
        <fullName evidence="3">DUF2789 domain-containing protein</fullName>
    </recommendedName>
</protein>
<dbReference type="InterPro" id="IPR021250">
    <property type="entry name" value="DUF2789"/>
</dbReference>
<comment type="caution">
    <text evidence="1">The sequence shown here is derived from an EMBL/GenBank/DDBJ whole genome shotgun (WGS) entry which is preliminary data.</text>
</comment>
<sequence length="79" mass="9075">MELTTNTLKDLFDQVGLDSDDHSIDEFVANHQLPNEVKVVEADFWSESQARFLKEELHKDAEWAPVIDDLNVLLHDAPE</sequence>
<dbReference type="Gene3D" id="1.10.10.1130">
    <property type="entry name" value="Uncharacterised protein PF10982, DUF2789"/>
    <property type="match status" value="1"/>
</dbReference>
<name>A0A0N1JLG9_PSEYM</name>
<proteinExistence type="predicted"/>
<organism evidence="1 2">
    <name type="scientific">Pseudomonas syringae pv. maculicola</name>
    <dbReference type="NCBI Taxonomy" id="59511"/>
    <lineage>
        <taxon>Bacteria</taxon>
        <taxon>Pseudomonadati</taxon>
        <taxon>Pseudomonadota</taxon>
        <taxon>Gammaproteobacteria</taxon>
        <taxon>Pseudomonadales</taxon>
        <taxon>Pseudomonadaceae</taxon>
        <taxon>Pseudomonas</taxon>
    </lineage>
</organism>